<dbReference type="PANTHER" id="PTHR31170">
    <property type="entry name" value="BNAC04G53230D PROTEIN"/>
    <property type="match status" value="1"/>
</dbReference>
<feature type="region of interest" description="Disordered" evidence="1">
    <location>
        <begin position="267"/>
        <end position="295"/>
    </location>
</feature>
<reference evidence="3 4" key="1">
    <citation type="journal article" date="2013" name="Nat. Genet.">
        <title>The high-quality draft genome of peach (Prunus persica) identifies unique patterns of genetic diversity, domestication and genome evolution.</title>
        <authorList>
            <consortium name="International Peach Genome Initiative"/>
            <person name="Verde I."/>
            <person name="Abbott A.G."/>
            <person name="Scalabrin S."/>
            <person name="Jung S."/>
            <person name="Shu S."/>
            <person name="Marroni F."/>
            <person name="Zhebentyayeva T."/>
            <person name="Dettori M.T."/>
            <person name="Grimwood J."/>
            <person name="Cattonaro F."/>
            <person name="Zuccolo A."/>
            <person name="Rossini L."/>
            <person name="Jenkins J."/>
            <person name="Vendramin E."/>
            <person name="Meisel L.A."/>
            <person name="Decroocq V."/>
            <person name="Sosinski B."/>
            <person name="Prochnik S."/>
            <person name="Mitros T."/>
            <person name="Policriti A."/>
            <person name="Cipriani G."/>
            <person name="Dondini L."/>
            <person name="Ficklin S."/>
            <person name="Goodstein D.M."/>
            <person name="Xuan P."/>
            <person name="Del Fabbro C."/>
            <person name="Aramini V."/>
            <person name="Copetti D."/>
            <person name="Gonzalez S."/>
            <person name="Horner D.S."/>
            <person name="Falchi R."/>
            <person name="Lucas S."/>
            <person name="Mica E."/>
            <person name="Maldonado J."/>
            <person name="Lazzari B."/>
            <person name="Bielenberg D."/>
            <person name="Pirona R."/>
            <person name="Miculan M."/>
            <person name="Barakat A."/>
            <person name="Testolin R."/>
            <person name="Stella A."/>
            <person name="Tartarini S."/>
            <person name="Tonutti P."/>
            <person name="Arus P."/>
            <person name="Orellana A."/>
            <person name="Wells C."/>
            <person name="Main D."/>
            <person name="Vizzotto G."/>
            <person name="Silva H."/>
            <person name="Salamini F."/>
            <person name="Schmutz J."/>
            <person name="Morgante M."/>
            <person name="Rokhsar D.S."/>
        </authorList>
    </citation>
    <scope>NUCLEOTIDE SEQUENCE [LARGE SCALE GENOMIC DNA]</scope>
    <source>
        <strain evidence="4">cv. Nemared</strain>
    </source>
</reference>
<dbReference type="PANTHER" id="PTHR31170:SF17">
    <property type="match status" value="1"/>
</dbReference>
<keyword evidence="2" id="KW-1133">Transmembrane helix</keyword>
<dbReference type="STRING" id="3760.A0A251QUW2"/>
<keyword evidence="2" id="KW-0472">Membrane</keyword>
<dbReference type="eggNOG" id="ENOG502QV2F">
    <property type="taxonomic scope" value="Eukaryota"/>
</dbReference>
<dbReference type="InterPro" id="IPR004158">
    <property type="entry name" value="DUF247_pln"/>
</dbReference>
<organism evidence="3 4">
    <name type="scientific">Prunus persica</name>
    <name type="common">Peach</name>
    <name type="synonym">Amygdalus persica</name>
    <dbReference type="NCBI Taxonomy" id="3760"/>
    <lineage>
        <taxon>Eukaryota</taxon>
        <taxon>Viridiplantae</taxon>
        <taxon>Streptophyta</taxon>
        <taxon>Embryophyta</taxon>
        <taxon>Tracheophyta</taxon>
        <taxon>Spermatophyta</taxon>
        <taxon>Magnoliopsida</taxon>
        <taxon>eudicotyledons</taxon>
        <taxon>Gunneridae</taxon>
        <taxon>Pentapetalae</taxon>
        <taxon>rosids</taxon>
        <taxon>fabids</taxon>
        <taxon>Rosales</taxon>
        <taxon>Rosaceae</taxon>
        <taxon>Amygdaloideae</taxon>
        <taxon>Amygdaleae</taxon>
        <taxon>Prunus</taxon>
    </lineage>
</organism>
<protein>
    <submittedName>
        <fullName evidence="3">Uncharacterized protein</fullName>
    </submittedName>
</protein>
<feature type="transmembrane region" description="Helical" evidence="2">
    <location>
        <begin position="457"/>
        <end position="480"/>
    </location>
</feature>
<sequence>MENGIQNSTRDHISVVIVDGYIGLQALENTMRAKLCPDSSSWEAKSCIFRVPKVLKRHKPEAYEPDFVSIGPFHHGAGKQFQHMENVKQWYLNNLLSRRNNVSLKNLIDCVVPLEKSAREFYAEPLDHLSQNDLVEMMILDGCFVIELFRKYPSDEEHIDANDPIFNMDCMFQYLCHDLLLLENQLPWFVLQHLYDLTLDPNEPERSLTIVMLTVFTSQKPLYHSCDSYLGYVYEDKHDKNYETLHILDLIRTSIVFPFQDHIKEKERREKERKKKTFCRPKRRRNSNNNKLGTDMDSEFPPATALAQAGVKFRSVSAGSIMNIDFEKGVLRYIGYKRGTFKIPLLSIGELTDPLLRNLIAFEQCYYHHSHEITSYAFLMNKLVASSKDMEFLCEKRIIDNWLNAEDGANYFSRLCNDTVLKRFYYEELCVEVNMHYQIKWYRWLEKFNRDYFANPWSAISLIAAAILLALTVVQTVYAIRSK</sequence>
<evidence type="ECO:0000256" key="2">
    <source>
        <dbReference type="SAM" id="Phobius"/>
    </source>
</evidence>
<keyword evidence="2" id="KW-0812">Transmembrane</keyword>
<proteinExistence type="predicted"/>
<keyword evidence="4" id="KW-1185">Reference proteome</keyword>
<dbReference type="AlphaFoldDB" id="A0A251QUW2"/>
<dbReference type="EMBL" id="CM007651">
    <property type="protein sequence ID" value="ONI26505.1"/>
    <property type="molecule type" value="Genomic_DNA"/>
</dbReference>
<accession>A0A251QUW2</accession>
<evidence type="ECO:0000313" key="4">
    <source>
        <dbReference type="Proteomes" id="UP000006882"/>
    </source>
</evidence>
<evidence type="ECO:0000313" key="3">
    <source>
        <dbReference type="EMBL" id="ONI26505.1"/>
    </source>
</evidence>
<name>A0A251QUW2_PRUPE</name>
<evidence type="ECO:0000256" key="1">
    <source>
        <dbReference type="SAM" id="MobiDB-lite"/>
    </source>
</evidence>
<dbReference type="Proteomes" id="UP000006882">
    <property type="component" value="Chromosome G1"/>
</dbReference>
<dbReference type="Pfam" id="PF03140">
    <property type="entry name" value="DUF247"/>
    <property type="match status" value="1"/>
</dbReference>
<dbReference type="Gramene" id="ONI26505">
    <property type="protein sequence ID" value="ONI26505"/>
    <property type="gene ID" value="PRUPE_1G029300"/>
</dbReference>
<dbReference type="OrthoDB" id="1184974at2759"/>
<gene>
    <name evidence="3" type="ORF">PRUPE_1G029300</name>
</gene>
<feature type="compositionally biased region" description="Basic residues" evidence="1">
    <location>
        <begin position="271"/>
        <end position="286"/>
    </location>
</feature>